<dbReference type="AlphaFoldDB" id="A0A4R1BA38"/>
<proteinExistence type="predicted"/>
<evidence type="ECO:0000313" key="4">
    <source>
        <dbReference type="Proteomes" id="UP000295334"/>
    </source>
</evidence>
<feature type="domain" description="Fe/B12 periplasmic-binding" evidence="2">
    <location>
        <begin position="20"/>
        <end position="262"/>
    </location>
</feature>
<dbReference type="Gene3D" id="3.40.50.1980">
    <property type="entry name" value="Nitrogenase molybdenum iron protein domain"/>
    <property type="match status" value="2"/>
</dbReference>
<keyword evidence="1" id="KW-0732">Signal</keyword>
<dbReference type="SUPFAM" id="SSF53807">
    <property type="entry name" value="Helical backbone' metal receptor"/>
    <property type="match status" value="1"/>
</dbReference>
<dbReference type="InterPro" id="IPR054828">
    <property type="entry name" value="Vit_B12_bind_prot"/>
</dbReference>
<dbReference type="GO" id="GO:0071281">
    <property type="term" value="P:cellular response to iron ion"/>
    <property type="evidence" value="ECO:0007669"/>
    <property type="project" value="TreeGrafter"/>
</dbReference>
<dbReference type="PROSITE" id="PS50983">
    <property type="entry name" value="FE_B12_PBP"/>
    <property type="match status" value="1"/>
</dbReference>
<organism evidence="3 4">
    <name type="scientific">Flaviaesturariibacter flavus</name>
    <dbReference type="NCBI Taxonomy" id="2502780"/>
    <lineage>
        <taxon>Bacteria</taxon>
        <taxon>Pseudomonadati</taxon>
        <taxon>Bacteroidota</taxon>
        <taxon>Chitinophagia</taxon>
        <taxon>Chitinophagales</taxon>
        <taxon>Chitinophagaceae</taxon>
        <taxon>Flaviaestuariibacter</taxon>
    </lineage>
</organism>
<dbReference type="PANTHER" id="PTHR30535">
    <property type="entry name" value="VITAMIN B12-BINDING PROTEIN"/>
    <property type="match status" value="1"/>
</dbReference>
<gene>
    <name evidence="3" type="ORF">EPD60_11865</name>
</gene>
<reference evidence="3 4" key="1">
    <citation type="submission" date="2019-03" db="EMBL/GenBank/DDBJ databases">
        <authorList>
            <person name="Kim M.K.M."/>
        </authorList>
    </citation>
    <scope>NUCLEOTIDE SEQUENCE [LARGE SCALE GENOMIC DNA]</scope>
    <source>
        <strain evidence="3 4">17J68-12</strain>
    </source>
</reference>
<evidence type="ECO:0000259" key="2">
    <source>
        <dbReference type="PROSITE" id="PS50983"/>
    </source>
</evidence>
<dbReference type="Proteomes" id="UP000295334">
    <property type="component" value="Unassembled WGS sequence"/>
</dbReference>
<dbReference type="PANTHER" id="PTHR30535:SF34">
    <property type="entry name" value="MOLYBDATE-BINDING PROTEIN MOLA"/>
    <property type="match status" value="1"/>
</dbReference>
<dbReference type="EMBL" id="SJZI01000043">
    <property type="protein sequence ID" value="TCJ13784.1"/>
    <property type="molecule type" value="Genomic_DNA"/>
</dbReference>
<dbReference type="InterPro" id="IPR050902">
    <property type="entry name" value="ABC_Transporter_SBP"/>
</dbReference>
<dbReference type="InterPro" id="IPR002491">
    <property type="entry name" value="ABC_transptr_periplasmic_BD"/>
</dbReference>
<evidence type="ECO:0000313" key="3">
    <source>
        <dbReference type="EMBL" id="TCJ13784.1"/>
    </source>
</evidence>
<comment type="caution">
    <text evidence="3">The sequence shown here is derived from an EMBL/GenBank/DDBJ whole genome shotgun (WGS) entry which is preliminary data.</text>
</comment>
<sequence length="262" mass="29997">MIRLTDPFGKPLNLPDPPQRIVSLVPSQTELLYDLGLEDEVVGITKFCVHPEEWFREKPRVGGTKTINPDRVRELRPDLVLANKEENVREQVEALAAEFPTWSSDIATLEDAIEAIRAIGSLVHRDDAAKTIVTRILDAFEELDPIFEDQPDTAYLIWKDPYMTAGGDTFIHDMLTRLGVHNIFEKRKRYPEVTVAELRGCELLLLSSEPYPFKQEHIDELQARLPETKILLVDGELFSWYGSRLLKTPAYFEKLRAQLGIE</sequence>
<dbReference type="RefSeq" id="WP_131449691.1">
    <property type="nucleotide sequence ID" value="NZ_SJZI01000043.1"/>
</dbReference>
<accession>A0A4R1BA38</accession>
<dbReference type="NCBIfam" id="NF038402">
    <property type="entry name" value="TroA_like"/>
    <property type="match status" value="1"/>
</dbReference>
<protein>
    <submittedName>
        <fullName evidence="3">Cobalamin-binding protein</fullName>
    </submittedName>
</protein>
<keyword evidence="4" id="KW-1185">Reference proteome</keyword>
<dbReference type="Pfam" id="PF01497">
    <property type="entry name" value="Peripla_BP_2"/>
    <property type="match status" value="1"/>
</dbReference>
<name>A0A4R1BA38_9BACT</name>
<dbReference type="OrthoDB" id="9816357at2"/>
<evidence type="ECO:0000256" key="1">
    <source>
        <dbReference type="ARBA" id="ARBA00022729"/>
    </source>
</evidence>